<name>A0A7D5QCM3_9EURY</name>
<dbReference type="PANTHER" id="PTHR42899:SF1">
    <property type="entry name" value="SPERMATOGENESIS-ASSOCIATED PROTEIN 20"/>
    <property type="match status" value="1"/>
</dbReference>
<dbReference type="InterPro" id="IPR004879">
    <property type="entry name" value="Ssp411-like_TRX"/>
</dbReference>
<dbReference type="AlphaFoldDB" id="A0A7D5QCM3"/>
<dbReference type="PANTHER" id="PTHR42899">
    <property type="entry name" value="SPERMATOGENESIS-ASSOCIATED PROTEIN 20"/>
    <property type="match status" value="1"/>
</dbReference>
<dbReference type="Pfam" id="PF03190">
    <property type="entry name" value="Thioredox_DsbH"/>
    <property type="match status" value="1"/>
</dbReference>
<dbReference type="InterPro" id="IPR024705">
    <property type="entry name" value="Ssp411"/>
</dbReference>
<dbReference type="Gene3D" id="3.40.30.10">
    <property type="entry name" value="Glutaredoxin"/>
    <property type="match status" value="1"/>
</dbReference>
<dbReference type="InterPro" id="IPR012341">
    <property type="entry name" value="6hp_glycosidase-like_sf"/>
</dbReference>
<dbReference type="SUPFAM" id="SSF52833">
    <property type="entry name" value="Thioredoxin-like"/>
    <property type="match status" value="1"/>
</dbReference>
<dbReference type="GeneID" id="56039022"/>
<dbReference type="InterPro" id="IPR008928">
    <property type="entry name" value="6-hairpin_glycosidase_sf"/>
</dbReference>
<dbReference type="OrthoDB" id="202131at2157"/>
<dbReference type="GO" id="GO:0005975">
    <property type="term" value="P:carbohydrate metabolic process"/>
    <property type="evidence" value="ECO:0007669"/>
    <property type="project" value="InterPro"/>
</dbReference>
<gene>
    <name evidence="3" type="ORF">HUG12_16145</name>
</gene>
<feature type="region of interest" description="Disordered" evidence="1">
    <location>
        <begin position="118"/>
        <end position="138"/>
    </location>
</feature>
<evidence type="ECO:0000259" key="2">
    <source>
        <dbReference type="Pfam" id="PF03190"/>
    </source>
</evidence>
<dbReference type="Proteomes" id="UP000509626">
    <property type="component" value="Chromosome"/>
</dbReference>
<reference evidence="3 4" key="1">
    <citation type="submission" date="2020-06" db="EMBL/GenBank/DDBJ databases">
        <title>NJ-3-1, isolated from saline soil.</title>
        <authorList>
            <person name="Cui H.L."/>
            <person name="Shi X."/>
        </authorList>
    </citation>
    <scope>NUCLEOTIDE SEQUENCE [LARGE SCALE GENOMIC DNA]</scope>
    <source>
        <strain evidence="3 4">NJ-3-1</strain>
    </source>
</reference>
<dbReference type="RefSeq" id="WP_179269764.1">
    <property type="nucleotide sequence ID" value="NZ_CP058579.1"/>
</dbReference>
<dbReference type="Gene3D" id="1.50.10.10">
    <property type="match status" value="1"/>
</dbReference>
<evidence type="ECO:0000313" key="3">
    <source>
        <dbReference type="EMBL" id="QLG63179.1"/>
    </source>
</evidence>
<evidence type="ECO:0000256" key="1">
    <source>
        <dbReference type="SAM" id="MobiDB-lite"/>
    </source>
</evidence>
<accession>A0A7D5QCM3</accession>
<dbReference type="SUPFAM" id="SSF48208">
    <property type="entry name" value="Six-hairpin glycosidases"/>
    <property type="match status" value="1"/>
</dbReference>
<evidence type="ECO:0000313" key="4">
    <source>
        <dbReference type="Proteomes" id="UP000509626"/>
    </source>
</evidence>
<organism evidence="3 4">
    <name type="scientific">Halorarum salinum</name>
    <dbReference type="NCBI Taxonomy" id="2743089"/>
    <lineage>
        <taxon>Archaea</taxon>
        <taxon>Methanobacteriati</taxon>
        <taxon>Methanobacteriota</taxon>
        <taxon>Stenosarchaea group</taxon>
        <taxon>Halobacteria</taxon>
        <taxon>Halobacteriales</taxon>
        <taxon>Haloferacaceae</taxon>
        <taxon>Halorarum</taxon>
    </lineage>
</organism>
<proteinExistence type="predicted"/>
<sequence length="524" mass="56329">MTDETRVEWREWGTDAFDAAGRDRKPVLLWLTATWCDDCHEMAAETFGEPRIAANVGDAFVPVRVDVDRHPRVRERYNMGGFPSVVFTTPAGELLTGATYLGPTGMRQVLERVRETWDEKGEDAGRVPRALADDPTPAGPVDERIEEHIAGQLESQWDPEFAGWGTDAKFPLPRTIEFALKRDRYKATQTLDAIDRNLRDGDGGFFRYAGARDWSDPHREKLLVPNAALLRTYANAYLHTGEESYREVARDAAGFLGEELWSGFAFGGSVGPDGDRRDLTAYAGGNALAADALLTLYAYTDDADARETAQGTLAYLRSELVDEDGRVVHFRDRDEAGEADLLSGAARVAGAFATAAQTTGEGADLAGAVADRTLEVLGDGPALRDGPATGPGLLDRPLRPIDGAVEFADALCDLAALTGEDAYRERAREAVGAFAGAADRMGAQVAGYGGVAARLVGEPLVVAVGTPAGSDLHRAALRIADHEKVVVPDATDAPDGAAVLRGRDHEPVETPRELMDRVAATVEE</sequence>
<dbReference type="KEGG" id="halu:HUG12_16145"/>
<protein>
    <submittedName>
        <fullName evidence="3">Thioredoxin domain-containing protein</fullName>
    </submittedName>
</protein>
<keyword evidence="4" id="KW-1185">Reference proteome</keyword>
<dbReference type="InterPro" id="IPR036249">
    <property type="entry name" value="Thioredoxin-like_sf"/>
</dbReference>
<feature type="domain" description="Spermatogenesis-associated protein 20-like TRX" evidence="2">
    <location>
        <begin position="4"/>
        <end position="123"/>
    </location>
</feature>
<dbReference type="EMBL" id="CP058579">
    <property type="protein sequence ID" value="QLG63179.1"/>
    <property type="molecule type" value="Genomic_DNA"/>
</dbReference>